<evidence type="ECO:0000256" key="5">
    <source>
        <dbReference type="SAM" id="Phobius"/>
    </source>
</evidence>
<dbReference type="Pfam" id="PF14748">
    <property type="entry name" value="P5CR_dimer"/>
    <property type="match status" value="1"/>
</dbReference>
<accession>A0AAD4EZM0</accession>
<dbReference type="PANTHER" id="PTHR11645:SF0">
    <property type="entry name" value="PYRROLINE-5-CARBOXYLATE REDUCTASE 3"/>
    <property type="match status" value="1"/>
</dbReference>
<keyword evidence="5" id="KW-1133">Transmembrane helix</keyword>
<dbReference type="Proteomes" id="UP001197093">
    <property type="component" value="Unassembled WGS sequence"/>
</dbReference>
<gene>
    <name evidence="8" type="primary">P5CR</name>
    <name evidence="8" type="ORF">NEMBOFW57_000412</name>
</gene>
<keyword evidence="2 4" id="KW-0521">NADP</keyword>
<dbReference type="SUPFAM" id="SSF51735">
    <property type="entry name" value="NAD(P)-binding Rossmann-fold domains"/>
    <property type="match status" value="1"/>
</dbReference>
<dbReference type="SUPFAM" id="SSF48179">
    <property type="entry name" value="6-phosphogluconate dehydrogenase C-terminal domain-like"/>
    <property type="match status" value="1"/>
</dbReference>
<dbReference type="NCBIfam" id="TIGR00112">
    <property type="entry name" value="proC"/>
    <property type="match status" value="1"/>
</dbReference>
<evidence type="ECO:0000313" key="9">
    <source>
        <dbReference type="Proteomes" id="UP001197093"/>
    </source>
</evidence>
<dbReference type="FunFam" id="1.10.3730.10:FF:000001">
    <property type="entry name" value="Pyrroline-5-carboxylate reductase"/>
    <property type="match status" value="1"/>
</dbReference>
<dbReference type="GO" id="GO:0004735">
    <property type="term" value="F:pyrroline-5-carboxylate reductase activity"/>
    <property type="evidence" value="ECO:0007669"/>
    <property type="project" value="UniProtKB-EC"/>
</dbReference>
<dbReference type="GO" id="GO:0055129">
    <property type="term" value="P:L-proline biosynthetic process"/>
    <property type="evidence" value="ECO:0007669"/>
    <property type="project" value="TreeGrafter"/>
</dbReference>
<evidence type="ECO:0000259" key="6">
    <source>
        <dbReference type="Pfam" id="PF03807"/>
    </source>
</evidence>
<dbReference type="InterPro" id="IPR000304">
    <property type="entry name" value="Pyrroline-COOH_reductase"/>
</dbReference>
<dbReference type="PANTHER" id="PTHR11645">
    <property type="entry name" value="PYRROLINE-5-CARBOXYLATE REDUCTASE"/>
    <property type="match status" value="1"/>
</dbReference>
<dbReference type="PROSITE" id="PS00521">
    <property type="entry name" value="P5CR"/>
    <property type="match status" value="1"/>
</dbReference>
<evidence type="ECO:0000256" key="2">
    <source>
        <dbReference type="ARBA" id="ARBA00022857"/>
    </source>
</evidence>
<keyword evidence="5" id="KW-0472">Membrane</keyword>
<dbReference type="InterPro" id="IPR029036">
    <property type="entry name" value="P5CR_dimer"/>
</dbReference>
<feature type="domain" description="Pyrroline-5-carboxylate reductase catalytic N-terminal" evidence="6">
    <location>
        <begin position="14"/>
        <end position="138"/>
    </location>
</feature>
<dbReference type="InterPro" id="IPR028939">
    <property type="entry name" value="P5C_Rdtase_cat_N"/>
</dbReference>
<comment type="similarity">
    <text evidence="1 4">Belongs to the pyrroline-5-carboxylate reductase family.</text>
</comment>
<dbReference type="EC" id="1.5.1.2" evidence="4"/>
<dbReference type="AlphaFoldDB" id="A0AAD4EZM0"/>
<feature type="transmembrane region" description="Helical" evidence="5">
    <location>
        <begin position="13"/>
        <end position="35"/>
    </location>
</feature>
<keyword evidence="9" id="KW-1185">Reference proteome</keyword>
<evidence type="ECO:0000256" key="3">
    <source>
        <dbReference type="ARBA" id="ARBA00023002"/>
    </source>
</evidence>
<dbReference type="InterPro" id="IPR053790">
    <property type="entry name" value="P5CR-like_CS"/>
</dbReference>
<comment type="catalytic activity">
    <reaction evidence="4">
        <text>L-proline + NADP(+) = (S)-1-pyrroline-5-carboxylate + NADPH + 2 H(+)</text>
        <dbReference type="Rhea" id="RHEA:14109"/>
        <dbReference type="ChEBI" id="CHEBI:15378"/>
        <dbReference type="ChEBI" id="CHEBI:17388"/>
        <dbReference type="ChEBI" id="CHEBI:57783"/>
        <dbReference type="ChEBI" id="CHEBI:58349"/>
        <dbReference type="ChEBI" id="CHEBI:60039"/>
        <dbReference type="EC" id="1.5.1.2"/>
    </reaction>
</comment>
<dbReference type="Gene3D" id="3.40.50.720">
    <property type="entry name" value="NAD(P)-binding Rossmann-like Domain"/>
    <property type="match status" value="1"/>
</dbReference>
<sequence length="331" mass="34203">MGTPQNGFSSSELTIAVLGCGTMGISILSGILASLDEMQGKPANSGTSTPLYETAVTTRLPSRFIACVRRPESVKKLKATFAAHLGAVSIAQNANVPSVQKSDIILLACKPYMVQEVLSEPGMAAALEGKLLISILAGVTETQLESTLAAANGGNPVPGCRVVRAMPNTASLIRESMTVIGISNPPLDPETLGIVTWIFKRIGEVVYLPPSTMDVCTSLCGSGPAFFALMLEAAIDGAVAMGLPRAEAQRMAAQTMKGAAGLVLNGDHPALLRDKVSTPGGCTIGGLLVLEEGRVRGTVARAVREATVVASQLGKGVQGVNGTRFPSNSFQ</sequence>
<evidence type="ECO:0000256" key="1">
    <source>
        <dbReference type="ARBA" id="ARBA00005525"/>
    </source>
</evidence>
<organism evidence="8 9">
    <name type="scientific">Staphylotrichum longicolle</name>
    <dbReference type="NCBI Taxonomy" id="669026"/>
    <lineage>
        <taxon>Eukaryota</taxon>
        <taxon>Fungi</taxon>
        <taxon>Dikarya</taxon>
        <taxon>Ascomycota</taxon>
        <taxon>Pezizomycotina</taxon>
        <taxon>Sordariomycetes</taxon>
        <taxon>Sordariomycetidae</taxon>
        <taxon>Sordariales</taxon>
        <taxon>Chaetomiaceae</taxon>
        <taxon>Staphylotrichum</taxon>
    </lineage>
</organism>
<evidence type="ECO:0000313" key="8">
    <source>
        <dbReference type="EMBL" id="KAG7290412.1"/>
    </source>
</evidence>
<dbReference type="Gene3D" id="1.10.3730.10">
    <property type="entry name" value="ProC C-terminal domain-like"/>
    <property type="match status" value="1"/>
</dbReference>
<dbReference type="InterPro" id="IPR036291">
    <property type="entry name" value="NAD(P)-bd_dom_sf"/>
</dbReference>
<evidence type="ECO:0000256" key="4">
    <source>
        <dbReference type="RuleBase" id="RU003903"/>
    </source>
</evidence>
<dbReference type="Pfam" id="PF03807">
    <property type="entry name" value="F420_oxidored"/>
    <property type="match status" value="1"/>
</dbReference>
<comment type="caution">
    <text evidence="8">The sequence shown here is derived from an EMBL/GenBank/DDBJ whole genome shotgun (WGS) entry which is preliminary data.</text>
</comment>
<keyword evidence="4" id="KW-0641">Proline biosynthesis</keyword>
<dbReference type="EMBL" id="JAHCVI010000001">
    <property type="protein sequence ID" value="KAG7290412.1"/>
    <property type="molecule type" value="Genomic_DNA"/>
</dbReference>
<dbReference type="HAMAP" id="MF_01925">
    <property type="entry name" value="P5C_reductase"/>
    <property type="match status" value="1"/>
</dbReference>
<keyword evidence="3 4" id="KW-0560">Oxidoreductase</keyword>
<proteinExistence type="inferred from homology"/>
<feature type="domain" description="Pyrroline-5-carboxylate reductase dimerisation" evidence="7">
    <location>
        <begin position="211"/>
        <end position="312"/>
    </location>
</feature>
<comment type="pathway">
    <text evidence="4">Amino-acid biosynthesis; L-proline biosynthesis; L-proline from L-glutamate 5-semialdehyde: step 1/1.</text>
</comment>
<evidence type="ECO:0000259" key="7">
    <source>
        <dbReference type="Pfam" id="PF14748"/>
    </source>
</evidence>
<keyword evidence="4" id="KW-0028">Amino-acid biosynthesis</keyword>
<protein>
    <recommendedName>
        <fullName evidence="4">Pyrroline-5-carboxylate reductase</fullName>
        <ecNumber evidence="4">1.5.1.2</ecNumber>
    </recommendedName>
</protein>
<name>A0AAD4EZM0_9PEZI</name>
<keyword evidence="5" id="KW-0812">Transmembrane</keyword>
<reference evidence="8" key="1">
    <citation type="submission" date="2023-02" db="EMBL/GenBank/DDBJ databases">
        <authorList>
            <person name="Palmer J.M."/>
        </authorList>
    </citation>
    <scope>NUCLEOTIDE SEQUENCE</scope>
    <source>
        <strain evidence="8">FW57</strain>
    </source>
</reference>
<dbReference type="InterPro" id="IPR008927">
    <property type="entry name" value="6-PGluconate_DH-like_C_sf"/>
</dbReference>